<dbReference type="PANTHER" id="PTHR28630:SF3">
    <property type="entry name" value="PEROXIREDOXIN-LIKE 2C"/>
    <property type="match status" value="1"/>
</dbReference>
<dbReference type="GeneID" id="66111330"/>
<reference evidence="1" key="1">
    <citation type="submission" date="2020-11" db="EMBL/GenBank/DDBJ databases">
        <title>Adaptations for nitrogen fixation in a non-lichenized fungal sporocarp promotes dispersal by wood-feeding termites.</title>
        <authorList>
            <consortium name="DOE Joint Genome Institute"/>
            <person name="Koch R.A."/>
            <person name="Yoon G."/>
            <person name="Arayal U."/>
            <person name="Lail K."/>
            <person name="Amirebrahimi M."/>
            <person name="Labutti K."/>
            <person name="Lipzen A."/>
            <person name="Riley R."/>
            <person name="Barry K."/>
            <person name="Henrissat B."/>
            <person name="Grigoriev I.V."/>
            <person name="Herr J.R."/>
            <person name="Aime M.C."/>
        </authorList>
    </citation>
    <scope>NUCLEOTIDE SEQUENCE</scope>
    <source>
        <strain evidence="1">MCA 3950</strain>
    </source>
</reference>
<comment type="caution">
    <text evidence="1">The sequence shown here is derived from an EMBL/GenBank/DDBJ whole genome shotgun (WGS) entry which is preliminary data.</text>
</comment>
<dbReference type="InterPro" id="IPR032801">
    <property type="entry name" value="PXL2A/B/C"/>
</dbReference>
<dbReference type="Proteomes" id="UP000812287">
    <property type="component" value="Unassembled WGS sequence"/>
</dbReference>
<dbReference type="EMBL" id="MU250542">
    <property type="protein sequence ID" value="KAG7443868.1"/>
    <property type="molecule type" value="Genomic_DNA"/>
</dbReference>
<organism evidence="1 2">
    <name type="scientific">Guyanagaster necrorhizus</name>
    <dbReference type="NCBI Taxonomy" id="856835"/>
    <lineage>
        <taxon>Eukaryota</taxon>
        <taxon>Fungi</taxon>
        <taxon>Dikarya</taxon>
        <taxon>Basidiomycota</taxon>
        <taxon>Agaricomycotina</taxon>
        <taxon>Agaricomycetes</taxon>
        <taxon>Agaricomycetidae</taxon>
        <taxon>Agaricales</taxon>
        <taxon>Marasmiineae</taxon>
        <taxon>Physalacriaceae</taxon>
        <taxon>Guyanagaster</taxon>
    </lineage>
</organism>
<evidence type="ECO:0000313" key="1">
    <source>
        <dbReference type="EMBL" id="KAG7443868.1"/>
    </source>
</evidence>
<protein>
    <submittedName>
        <fullName evidence="1">Uncharacterized protein</fullName>
    </submittedName>
</protein>
<dbReference type="SUPFAM" id="SSF52833">
    <property type="entry name" value="Thioredoxin-like"/>
    <property type="match status" value="1"/>
</dbReference>
<dbReference type="OrthoDB" id="40334at2759"/>
<dbReference type="CDD" id="cd02970">
    <property type="entry name" value="PRX_like2"/>
    <property type="match status" value="1"/>
</dbReference>
<name>A0A9P8AQ02_9AGAR</name>
<keyword evidence="2" id="KW-1185">Reference proteome</keyword>
<sequence length="201" mass="22001">MNEIPQQFALTVAFELEIFDSTGSAVKFGSLLPSDVAGKVVVVFIRHFFCGSCKQYVEQLASVPKESLDKSNVRIIIIGCGHSDAISVYKESTKFPGQIYADPSRKLYHALGMNIETLAATPAWKEKRSYLKLGTFSNVVSSIFKGPLQTPGLIGKQGNISQLGGDFVFGPGKHCIFASRMQHTEDHVEVSELMKHAGVDF</sequence>
<dbReference type="InterPro" id="IPR036249">
    <property type="entry name" value="Thioredoxin-like_sf"/>
</dbReference>
<evidence type="ECO:0000313" key="2">
    <source>
        <dbReference type="Proteomes" id="UP000812287"/>
    </source>
</evidence>
<dbReference type="Pfam" id="PF13911">
    <property type="entry name" value="AhpC-TSA_2"/>
    <property type="match status" value="1"/>
</dbReference>
<proteinExistence type="predicted"/>
<accession>A0A9P8AQ02</accession>
<dbReference type="Gene3D" id="3.40.30.10">
    <property type="entry name" value="Glutaredoxin"/>
    <property type="match status" value="1"/>
</dbReference>
<gene>
    <name evidence="1" type="ORF">BT62DRAFT_971657</name>
</gene>
<dbReference type="RefSeq" id="XP_043037368.1">
    <property type="nucleotide sequence ID" value="XM_043189033.1"/>
</dbReference>
<dbReference type="AlphaFoldDB" id="A0A9P8AQ02"/>
<dbReference type="PANTHER" id="PTHR28630">
    <property type="match status" value="1"/>
</dbReference>